<protein>
    <recommendedName>
        <fullName evidence="2">protein-tyrosine-phosphatase</fullName>
        <ecNumber evidence="2">3.1.3.48</ecNumber>
    </recommendedName>
</protein>
<evidence type="ECO:0000259" key="5">
    <source>
        <dbReference type="SMART" id="SM00226"/>
    </source>
</evidence>
<dbReference type="Gene3D" id="3.40.50.2300">
    <property type="match status" value="1"/>
</dbReference>
<dbReference type="InterPro" id="IPR050438">
    <property type="entry name" value="LMW_PTPase"/>
</dbReference>
<reference evidence="6" key="1">
    <citation type="journal article" date="2015" name="Nature">
        <title>Complex archaea that bridge the gap between prokaryotes and eukaryotes.</title>
        <authorList>
            <person name="Spang A."/>
            <person name="Saw J.H."/>
            <person name="Jorgensen S.L."/>
            <person name="Zaremba-Niedzwiedzka K."/>
            <person name="Martijn J."/>
            <person name="Lind A.E."/>
            <person name="van Eijk R."/>
            <person name="Schleper C."/>
            <person name="Guy L."/>
            <person name="Ettema T.J."/>
        </authorList>
    </citation>
    <scope>NUCLEOTIDE SEQUENCE</scope>
</reference>
<dbReference type="PANTHER" id="PTHR11717">
    <property type="entry name" value="LOW MOLECULAR WEIGHT PROTEIN TYROSINE PHOSPHATASE"/>
    <property type="match status" value="1"/>
</dbReference>
<dbReference type="PRINTS" id="PR00719">
    <property type="entry name" value="LMWPTPASE"/>
</dbReference>
<comment type="similarity">
    <text evidence="1">Belongs to the low molecular weight phosphotyrosine protein phosphatase family.</text>
</comment>
<dbReference type="PANTHER" id="PTHR11717:SF7">
    <property type="entry name" value="LOW MOLECULAR WEIGHT PHOSPHOTYROSINE PROTEIN PHOSPHATASE"/>
    <property type="match status" value="1"/>
</dbReference>
<dbReference type="Pfam" id="PF01451">
    <property type="entry name" value="LMWPc"/>
    <property type="match status" value="1"/>
</dbReference>
<proteinExistence type="inferred from homology"/>
<dbReference type="SMART" id="SM00226">
    <property type="entry name" value="LMWPc"/>
    <property type="match status" value="1"/>
</dbReference>
<dbReference type="EMBL" id="LAZR01000482">
    <property type="protein sequence ID" value="KKN67157.1"/>
    <property type="molecule type" value="Genomic_DNA"/>
</dbReference>
<dbReference type="GO" id="GO:0004725">
    <property type="term" value="F:protein tyrosine phosphatase activity"/>
    <property type="evidence" value="ECO:0007669"/>
    <property type="project" value="UniProtKB-EC"/>
</dbReference>
<dbReference type="InterPro" id="IPR017867">
    <property type="entry name" value="Tyr_phospatase_low_mol_wt"/>
</dbReference>
<dbReference type="EC" id="3.1.3.48" evidence="2"/>
<evidence type="ECO:0000256" key="4">
    <source>
        <dbReference type="ARBA" id="ARBA00022912"/>
    </source>
</evidence>
<accession>A0A0F9SWZ8</accession>
<dbReference type="SUPFAM" id="SSF52788">
    <property type="entry name" value="Phosphotyrosine protein phosphatases I"/>
    <property type="match status" value="1"/>
</dbReference>
<sequence>MKKVLIVCLGNICRSPTAEAVLKAQAKKLGVNVKVDSAGTIGYHEGKTPDSRSMAAGEKRGYSFKGIYSRKVRTSDFTEFDLILAADTQNLADLTAQCPEHLRYKLALFLEYGEQAQSAIPDPYYGGDGGFENVLDLIEAASDKILAKI</sequence>
<name>A0A0F9SWZ8_9ZZZZ</name>
<dbReference type="AlphaFoldDB" id="A0A0F9SWZ8"/>
<keyword evidence="3" id="KW-0378">Hydrolase</keyword>
<comment type="caution">
    <text evidence="6">The sequence shown here is derived from an EMBL/GenBank/DDBJ whole genome shotgun (WGS) entry which is preliminary data.</text>
</comment>
<keyword evidence="4" id="KW-0904">Protein phosphatase</keyword>
<evidence type="ECO:0000256" key="3">
    <source>
        <dbReference type="ARBA" id="ARBA00022801"/>
    </source>
</evidence>
<feature type="domain" description="Phosphotyrosine protein phosphatase I" evidence="5">
    <location>
        <begin position="2"/>
        <end position="148"/>
    </location>
</feature>
<evidence type="ECO:0000256" key="1">
    <source>
        <dbReference type="ARBA" id="ARBA00011063"/>
    </source>
</evidence>
<evidence type="ECO:0000313" key="6">
    <source>
        <dbReference type="EMBL" id="KKN67157.1"/>
    </source>
</evidence>
<evidence type="ECO:0000256" key="2">
    <source>
        <dbReference type="ARBA" id="ARBA00013064"/>
    </source>
</evidence>
<gene>
    <name evidence="6" type="ORF">LCGC14_0464100</name>
</gene>
<dbReference type="InterPro" id="IPR036196">
    <property type="entry name" value="Ptyr_pPase_sf"/>
</dbReference>
<dbReference type="CDD" id="cd16343">
    <property type="entry name" value="LMWPTP"/>
    <property type="match status" value="1"/>
</dbReference>
<dbReference type="InterPro" id="IPR023485">
    <property type="entry name" value="Ptyr_pPase"/>
</dbReference>
<organism evidence="6">
    <name type="scientific">marine sediment metagenome</name>
    <dbReference type="NCBI Taxonomy" id="412755"/>
    <lineage>
        <taxon>unclassified sequences</taxon>
        <taxon>metagenomes</taxon>
        <taxon>ecological metagenomes</taxon>
    </lineage>
</organism>